<dbReference type="AlphaFoldDB" id="A3DPX4"/>
<reference evidence="2" key="1">
    <citation type="journal article" date="2009" name="BMC Genomics">
        <title>The complete genome sequence of Staphylothermus marinus reveals differences in sulfur metabolism among heterotrophic Crenarchaeota.</title>
        <authorList>
            <person name="Anderson I.J."/>
            <person name="Dharmarajan L."/>
            <person name="Rodriguez J."/>
            <person name="Hooper S."/>
            <person name="Porat I."/>
            <person name="Ulrich L.E."/>
            <person name="Elkins J.G."/>
            <person name="Mavromatis K."/>
            <person name="Sun H."/>
            <person name="Land M."/>
            <person name="Lapidus A."/>
            <person name="Lucas S."/>
            <person name="Barry K."/>
            <person name="Huber H."/>
            <person name="Zhulin I.B."/>
            <person name="Whitman W.B."/>
            <person name="Mukhopadhyay B."/>
            <person name="Woese C."/>
            <person name="Bristow J."/>
            <person name="Kyrpides N."/>
        </authorList>
    </citation>
    <scope>NUCLEOTIDE SEQUENCE [LARGE SCALE GENOMIC DNA]</scope>
    <source>
        <strain evidence="2">ATCC 43588 / DSM 3639 / JCM 9404 / F1</strain>
    </source>
</reference>
<evidence type="ECO:0000313" key="1">
    <source>
        <dbReference type="EMBL" id="ABN70684.1"/>
    </source>
</evidence>
<evidence type="ECO:0000313" key="2">
    <source>
        <dbReference type="Proteomes" id="UP000000254"/>
    </source>
</evidence>
<proteinExistence type="predicted"/>
<reference evidence="1 2" key="2">
    <citation type="journal article" date="2009" name="Stand. Genomic Sci.">
        <title>Complete genome sequence of Staphylothermus marinus Stetter and Fiala 1986 type strain F1.</title>
        <authorList>
            <person name="Anderson I.J."/>
            <person name="Sun H."/>
            <person name="Lapidus A."/>
            <person name="Copeland A."/>
            <person name="Glavina Del Rio T."/>
            <person name="Tice H."/>
            <person name="Dalin E."/>
            <person name="Lucas S."/>
            <person name="Barry K."/>
            <person name="Land M."/>
            <person name="Richardson P."/>
            <person name="Huber H."/>
            <person name="Kyrpides N.C."/>
        </authorList>
    </citation>
    <scope>NUCLEOTIDE SEQUENCE [LARGE SCALE GENOMIC DNA]</scope>
    <source>
        <strain evidence="2">ATCC 43588 / DSM 3639 / JCM 9404 / F1</strain>
    </source>
</reference>
<protein>
    <submittedName>
        <fullName evidence="1">ThiamineS protein</fullName>
    </submittedName>
</protein>
<gene>
    <name evidence="1" type="ordered locus">Smar_1601</name>
</gene>
<dbReference type="GeneID" id="4907196"/>
<dbReference type="eggNOG" id="arCOG00535">
    <property type="taxonomic scope" value="Archaea"/>
</dbReference>
<dbReference type="RefSeq" id="WP_011839878.1">
    <property type="nucleotide sequence ID" value="NC_009033.1"/>
</dbReference>
<dbReference type="EMBL" id="CP000575">
    <property type="protein sequence ID" value="ABN70684.1"/>
    <property type="molecule type" value="Genomic_DNA"/>
</dbReference>
<dbReference type="InterPro" id="IPR016155">
    <property type="entry name" value="Mopterin_synth/thiamin_S_b"/>
</dbReference>
<dbReference type="HOGENOM" id="CLU_114601_9_4_2"/>
<dbReference type="Proteomes" id="UP000000254">
    <property type="component" value="Chromosome"/>
</dbReference>
<dbReference type="OrthoDB" id="98357at2157"/>
<dbReference type="SUPFAM" id="SSF54285">
    <property type="entry name" value="MoaD/ThiS"/>
    <property type="match status" value="1"/>
</dbReference>
<accession>A3DPX4</accession>
<organism evidence="1 2">
    <name type="scientific">Staphylothermus marinus (strain ATCC 43588 / DSM 3639 / JCM 9404 / F1)</name>
    <dbReference type="NCBI Taxonomy" id="399550"/>
    <lineage>
        <taxon>Archaea</taxon>
        <taxon>Thermoproteota</taxon>
        <taxon>Thermoprotei</taxon>
        <taxon>Desulfurococcales</taxon>
        <taxon>Desulfurococcaceae</taxon>
        <taxon>Staphylothermus</taxon>
    </lineage>
</organism>
<dbReference type="Pfam" id="PF02597">
    <property type="entry name" value="ThiS"/>
    <property type="match status" value="1"/>
</dbReference>
<keyword evidence="2" id="KW-1185">Reference proteome</keyword>
<dbReference type="InterPro" id="IPR003749">
    <property type="entry name" value="ThiS/MoaD-like"/>
</dbReference>
<dbReference type="STRING" id="399550.Smar_1601"/>
<dbReference type="KEGG" id="smr:Smar_1601"/>
<dbReference type="InterPro" id="IPR012675">
    <property type="entry name" value="Beta-grasp_dom_sf"/>
</dbReference>
<sequence length="68" mass="7426">MLVIIRLVDGSKEWRIEVPEGSSVRDVLASIGLISNEYVVVRNGVVISEDEEVRDGDILILYPVVSGG</sequence>
<dbReference type="Gene3D" id="3.10.20.30">
    <property type="match status" value="1"/>
</dbReference>
<name>A3DPX4_STAMF</name>